<dbReference type="Pfam" id="PF13340">
    <property type="entry name" value="DUF4096"/>
    <property type="match status" value="1"/>
</dbReference>
<organism evidence="3 4">
    <name type="scientific">Erwinia tracheiphila</name>
    <dbReference type="NCBI Taxonomy" id="65700"/>
    <lineage>
        <taxon>Bacteria</taxon>
        <taxon>Pseudomonadati</taxon>
        <taxon>Pseudomonadota</taxon>
        <taxon>Gammaproteobacteria</taxon>
        <taxon>Enterobacterales</taxon>
        <taxon>Erwiniaceae</taxon>
        <taxon>Erwinia</taxon>
    </lineage>
</organism>
<dbReference type="PANTHER" id="PTHR30007">
    <property type="entry name" value="PHP DOMAIN PROTEIN"/>
    <property type="match status" value="1"/>
</dbReference>
<protein>
    <submittedName>
        <fullName evidence="3">Transposase</fullName>
    </submittedName>
</protein>
<feature type="region of interest" description="Disordered" evidence="1">
    <location>
        <begin position="112"/>
        <end position="132"/>
    </location>
</feature>
<dbReference type="Proteomes" id="UP000033924">
    <property type="component" value="Unassembled WGS sequence"/>
</dbReference>
<name>A0A0M2KE57_9GAMM</name>
<dbReference type="PATRIC" id="fig|65700.7.peg.2378"/>
<keyword evidence="4" id="KW-1185">Reference proteome</keyword>
<sequence>MAGGKGQISDELRAKIAPLIPEHKTRHPPGTRRKRVDNRAAMNAIFFVLSTACQWNALNATVICSSGSAHRRFQEWRDAGVFERFWQNGLLACEHPDSIDWSSLSMDGCMTKSPLSGTKKQAASPRTEGNRA</sequence>
<dbReference type="STRING" id="65700.SY86_09420"/>
<dbReference type="AlphaFoldDB" id="A0A0M2KE57"/>
<evidence type="ECO:0000313" key="4">
    <source>
        <dbReference type="Proteomes" id="UP000033924"/>
    </source>
</evidence>
<proteinExistence type="predicted"/>
<feature type="domain" description="Insertion element IS402-like" evidence="2">
    <location>
        <begin position="8"/>
        <end position="86"/>
    </location>
</feature>
<dbReference type="PANTHER" id="PTHR30007:SF0">
    <property type="entry name" value="TRANSPOSASE"/>
    <property type="match status" value="1"/>
</dbReference>
<reference evidence="3 4" key="1">
    <citation type="submission" date="2015-01" db="EMBL/GenBank/DDBJ databases">
        <title>Erwinia tracheiphila.</title>
        <authorList>
            <person name="Shapiro L.R."/>
        </authorList>
    </citation>
    <scope>NUCLEOTIDE SEQUENCE [LARGE SCALE GENOMIC DNA]</scope>
    <source>
        <strain evidence="3 4">BuffGH</strain>
    </source>
</reference>
<evidence type="ECO:0000256" key="1">
    <source>
        <dbReference type="SAM" id="MobiDB-lite"/>
    </source>
</evidence>
<evidence type="ECO:0000313" key="3">
    <source>
        <dbReference type="EMBL" id="KKF35597.1"/>
    </source>
</evidence>
<evidence type="ECO:0000259" key="2">
    <source>
        <dbReference type="Pfam" id="PF13340"/>
    </source>
</evidence>
<gene>
    <name evidence="3" type="ORF">SY86_09420</name>
</gene>
<comment type="caution">
    <text evidence="3">The sequence shown here is derived from an EMBL/GenBank/DDBJ whole genome shotgun (WGS) entry which is preliminary data.</text>
</comment>
<dbReference type="EMBL" id="JXNU01000003">
    <property type="protein sequence ID" value="KKF35597.1"/>
    <property type="molecule type" value="Genomic_DNA"/>
</dbReference>
<dbReference type="InterPro" id="IPR025161">
    <property type="entry name" value="IS402-like_dom"/>
</dbReference>
<accession>A0A0M2KE57</accession>